<evidence type="ECO:0000313" key="2">
    <source>
        <dbReference type="Proteomes" id="UP000694558"/>
    </source>
</evidence>
<accession>A0A8D3DDE0</accession>
<dbReference type="Ensembl" id="ENSSMAT00000045556.1">
    <property type="protein sequence ID" value="ENSSMAP00000057549.1"/>
    <property type="gene ID" value="ENSSMAG00000020684.2"/>
</dbReference>
<evidence type="ECO:0000313" key="1">
    <source>
        <dbReference type="Ensembl" id="ENSSMAP00000057549.1"/>
    </source>
</evidence>
<organism evidence="1 2">
    <name type="scientific">Scophthalmus maximus</name>
    <name type="common">Turbot</name>
    <name type="synonym">Psetta maxima</name>
    <dbReference type="NCBI Taxonomy" id="52904"/>
    <lineage>
        <taxon>Eukaryota</taxon>
        <taxon>Metazoa</taxon>
        <taxon>Chordata</taxon>
        <taxon>Craniata</taxon>
        <taxon>Vertebrata</taxon>
        <taxon>Euteleostomi</taxon>
        <taxon>Actinopterygii</taxon>
        <taxon>Neopterygii</taxon>
        <taxon>Teleostei</taxon>
        <taxon>Neoteleostei</taxon>
        <taxon>Acanthomorphata</taxon>
        <taxon>Carangaria</taxon>
        <taxon>Pleuronectiformes</taxon>
        <taxon>Pleuronectoidei</taxon>
        <taxon>Scophthalmidae</taxon>
        <taxon>Scophthalmus</taxon>
    </lineage>
</organism>
<name>A0A8D3DDE0_SCOMX</name>
<reference evidence="1" key="1">
    <citation type="submission" date="2023-05" db="EMBL/GenBank/DDBJ databases">
        <title>High-quality long-read genome of Scophthalmus maximus.</title>
        <authorList>
            <person name="Lien S."/>
            <person name="Martinez P."/>
        </authorList>
    </citation>
    <scope>NUCLEOTIDE SEQUENCE [LARGE SCALE GENOMIC DNA]</scope>
</reference>
<reference evidence="1" key="2">
    <citation type="submission" date="2025-08" db="UniProtKB">
        <authorList>
            <consortium name="Ensembl"/>
        </authorList>
    </citation>
    <scope>IDENTIFICATION</scope>
</reference>
<proteinExistence type="predicted"/>
<protein>
    <submittedName>
        <fullName evidence="1">Uncharacterized protein</fullName>
    </submittedName>
</protein>
<dbReference type="Proteomes" id="UP000694558">
    <property type="component" value="Chromosome 15"/>
</dbReference>
<dbReference type="AlphaFoldDB" id="A0A8D3DDE0"/>
<sequence>GRAGEARSFLTRRDTSTVNHSLIPTCPTLVLPQGIIEFVEDGLKQCDVITSLDIDAMMSTLFARLDKLGEFEMSLGVNNTGYWILFTLNQYYFFFIPYEKCKKRRCSNNYMVPNPLNLFDGYSWNIRTIDIFQSDEALM</sequence>